<feature type="domain" description="Spore germination GerAC-like C-terminal" evidence="8">
    <location>
        <begin position="224"/>
        <end position="389"/>
    </location>
</feature>
<keyword evidence="7" id="KW-0449">Lipoprotein</keyword>
<evidence type="ECO:0000256" key="7">
    <source>
        <dbReference type="ARBA" id="ARBA00023288"/>
    </source>
</evidence>
<keyword evidence="5" id="KW-0472">Membrane</keyword>
<accession>A0A916NKQ3</accession>
<evidence type="ECO:0000313" key="10">
    <source>
        <dbReference type="EMBL" id="CAG7644061.1"/>
    </source>
</evidence>
<gene>
    <name evidence="10" type="primary">gerBC_11</name>
    <name evidence="10" type="ORF">PAESOLCIP111_04614</name>
</gene>
<evidence type="ECO:0000259" key="9">
    <source>
        <dbReference type="Pfam" id="PF25198"/>
    </source>
</evidence>
<dbReference type="AlphaFoldDB" id="A0A916NKQ3"/>
<comment type="subcellular location">
    <subcellularLocation>
        <location evidence="1">Membrane</location>
        <topology evidence="1">Lipid-anchor</topology>
    </subcellularLocation>
</comment>
<keyword evidence="3" id="KW-0309">Germination</keyword>
<dbReference type="PANTHER" id="PTHR35789">
    <property type="entry name" value="SPORE GERMINATION PROTEIN B3"/>
    <property type="match status" value="1"/>
</dbReference>
<dbReference type="InterPro" id="IPR008844">
    <property type="entry name" value="Spore_GerAC-like"/>
</dbReference>
<dbReference type="InterPro" id="IPR057336">
    <property type="entry name" value="GerAC_N"/>
</dbReference>
<evidence type="ECO:0000256" key="3">
    <source>
        <dbReference type="ARBA" id="ARBA00022544"/>
    </source>
</evidence>
<proteinExistence type="inferred from homology"/>
<keyword evidence="6" id="KW-0564">Palmitate</keyword>
<evidence type="ECO:0000256" key="2">
    <source>
        <dbReference type="ARBA" id="ARBA00007886"/>
    </source>
</evidence>
<dbReference type="Proteomes" id="UP000693672">
    <property type="component" value="Unassembled WGS sequence"/>
</dbReference>
<evidence type="ECO:0000256" key="4">
    <source>
        <dbReference type="ARBA" id="ARBA00022729"/>
    </source>
</evidence>
<protein>
    <submittedName>
        <fullName evidence="10">Spore germination protein B3</fullName>
    </submittedName>
</protein>
<comment type="caution">
    <text evidence="10">The sequence shown here is derived from an EMBL/GenBank/DDBJ whole genome shotgun (WGS) entry which is preliminary data.</text>
</comment>
<name>A0A916NKQ3_9BACL</name>
<dbReference type="GO" id="GO:0009847">
    <property type="term" value="P:spore germination"/>
    <property type="evidence" value="ECO:0007669"/>
    <property type="project" value="InterPro"/>
</dbReference>
<dbReference type="PANTHER" id="PTHR35789:SF1">
    <property type="entry name" value="SPORE GERMINATION PROTEIN B3"/>
    <property type="match status" value="1"/>
</dbReference>
<keyword evidence="4" id="KW-0732">Signal</keyword>
<evidence type="ECO:0000256" key="6">
    <source>
        <dbReference type="ARBA" id="ARBA00023139"/>
    </source>
</evidence>
<dbReference type="GO" id="GO:0016020">
    <property type="term" value="C:membrane"/>
    <property type="evidence" value="ECO:0007669"/>
    <property type="project" value="UniProtKB-SubCell"/>
</dbReference>
<organism evidence="10 11">
    <name type="scientific">Paenibacillus solanacearum</name>
    <dbReference type="NCBI Taxonomy" id="2048548"/>
    <lineage>
        <taxon>Bacteria</taxon>
        <taxon>Bacillati</taxon>
        <taxon>Bacillota</taxon>
        <taxon>Bacilli</taxon>
        <taxon>Bacillales</taxon>
        <taxon>Paenibacillaceae</taxon>
        <taxon>Paenibacillus</taxon>
    </lineage>
</organism>
<comment type="similarity">
    <text evidence="2">Belongs to the GerABKC lipoprotein family.</text>
</comment>
<sequence length="405" mass="44836">MTLSAAATMLRRFLLVPAASSVLLLAGCWDRTEVNDLAIIMAAGLDKPTDSTVELSVQVFVPRTAGSGGEDIASTSSSGGTGQTLVRSAEGYTLADAISKLQEKLPRLIFWGHAEIFIFGEQMARAGLREHIDFLTRAPGPRERANLFISKGTAKSILRLLPPLERSSAEVLRELARTQTGLSITIKEYAQMMVGGSDASVLPWVEITPADPESPPTQTIGYINGSAVLKKDRMVGWIDDRLTRGLLWLRNEVKTATVTISPKEAKGRVSLSLLRARSELVPRIENGVWSMTVKIETEDDIIQNTTNLDLSKPELSHSLERQLAESIEARIRAALVKPQKQWNADIFDFADAFRRAYPKEWKQSKARWNEIFPDVEVRIESKVKVLRTGLSSSGVISLERERRTE</sequence>
<dbReference type="Pfam" id="PF25198">
    <property type="entry name" value="Spore_GerAC_N"/>
    <property type="match status" value="1"/>
</dbReference>
<keyword evidence="11" id="KW-1185">Reference proteome</keyword>
<dbReference type="EMBL" id="CAJVAS010000026">
    <property type="protein sequence ID" value="CAG7644061.1"/>
    <property type="molecule type" value="Genomic_DNA"/>
</dbReference>
<dbReference type="NCBIfam" id="TIGR02887">
    <property type="entry name" value="spore_ger_x_C"/>
    <property type="match status" value="1"/>
</dbReference>
<dbReference type="Pfam" id="PF05504">
    <property type="entry name" value="Spore_GerAC"/>
    <property type="match status" value="1"/>
</dbReference>
<feature type="domain" description="Spore germination protein N-terminal" evidence="9">
    <location>
        <begin position="30"/>
        <end position="206"/>
    </location>
</feature>
<evidence type="ECO:0000313" key="11">
    <source>
        <dbReference type="Proteomes" id="UP000693672"/>
    </source>
</evidence>
<evidence type="ECO:0000259" key="8">
    <source>
        <dbReference type="Pfam" id="PF05504"/>
    </source>
</evidence>
<evidence type="ECO:0000256" key="5">
    <source>
        <dbReference type="ARBA" id="ARBA00023136"/>
    </source>
</evidence>
<dbReference type="RefSeq" id="WP_246627600.1">
    <property type="nucleotide sequence ID" value="NZ_CAJVAS010000026.1"/>
</dbReference>
<reference evidence="10" key="1">
    <citation type="submission" date="2021-06" db="EMBL/GenBank/DDBJ databases">
        <authorList>
            <person name="Criscuolo A."/>
        </authorList>
    </citation>
    <scope>NUCLEOTIDE SEQUENCE</scope>
    <source>
        <strain evidence="10">CIP111600</strain>
    </source>
</reference>
<dbReference type="InterPro" id="IPR046953">
    <property type="entry name" value="Spore_GerAC-like_C"/>
</dbReference>
<evidence type="ECO:0000256" key="1">
    <source>
        <dbReference type="ARBA" id="ARBA00004635"/>
    </source>
</evidence>